<sequence>MIKTFEYLSTSFTPERKVSLDVNHETPPEETLAVKDGFQKIPSGTDAANTQRADAVESVLGEFNEPKGPGDVSRSKGKGKVDLVDKKAEKKRIAAKAKSDLEAGRIPAFRIGETCEVLPSKAPVAQSLGVTPPASLPVSSDGAVIPPCPAVQIAVNVSRPPPPRASLTPSSRPASELLSNHASDVLANWTFSHVDTIIPFCNVAPRHKATLISLIGDVGVNLPNPDRLSISERLFCDWALDIINVINTGNRNVSAYEAEVQRRKDRIKTLASVPMWMRHGKRSAASALKEEKQRLEGEVKERDVHLEVASGEIAELRANLKKSRFTEDRLKKECDGARRRADEIASGSSSRSARHSSCLERIRLYLVALHAQE</sequence>
<organism evidence="1 2">
    <name type="scientific">Arabis alpina</name>
    <name type="common">Alpine rock-cress</name>
    <dbReference type="NCBI Taxonomy" id="50452"/>
    <lineage>
        <taxon>Eukaryota</taxon>
        <taxon>Viridiplantae</taxon>
        <taxon>Streptophyta</taxon>
        <taxon>Embryophyta</taxon>
        <taxon>Tracheophyta</taxon>
        <taxon>Spermatophyta</taxon>
        <taxon>Magnoliopsida</taxon>
        <taxon>eudicotyledons</taxon>
        <taxon>Gunneridae</taxon>
        <taxon>Pentapetalae</taxon>
        <taxon>rosids</taxon>
        <taxon>malvids</taxon>
        <taxon>Brassicales</taxon>
        <taxon>Brassicaceae</taxon>
        <taxon>Arabideae</taxon>
        <taxon>Arabis</taxon>
    </lineage>
</organism>
<dbReference type="Gramene" id="KFK26817">
    <property type="protein sequence ID" value="KFK26817"/>
    <property type="gene ID" value="AALP_AA8G297400"/>
</dbReference>
<reference evidence="2" key="1">
    <citation type="journal article" date="2015" name="Nat. Plants">
        <title>Genome expansion of Arabis alpina linked with retrotransposition and reduced symmetric DNA methylation.</title>
        <authorList>
            <person name="Willing E.M."/>
            <person name="Rawat V."/>
            <person name="Mandakova T."/>
            <person name="Maumus F."/>
            <person name="James G.V."/>
            <person name="Nordstroem K.J."/>
            <person name="Becker C."/>
            <person name="Warthmann N."/>
            <person name="Chica C."/>
            <person name="Szarzynska B."/>
            <person name="Zytnicki M."/>
            <person name="Albani M.C."/>
            <person name="Kiefer C."/>
            <person name="Bergonzi S."/>
            <person name="Castaings L."/>
            <person name="Mateos J.L."/>
            <person name="Berns M.C."/>
            <person name="Bujdoso N."/>
            <person name="Piofczyk T."/>
            <person name="de Lorenzo L."/>
            <person name="Barrero-Sicilia C."/>
            <person name="Mateos I."/>
            <person name="Piednoel M."/>
            <person name="Hagmann J."/>
            <person name="Chen-Min-Tao R."/>
            <person name="Iglesias-Fernandez R."/>
            <person name="Schuster S.C."/>
            <person name="Alonso-Blanco C."/>
            <person name="Roudier F."/>
            <person name="Carbonero P."/>
            <person name="Paz-Ares J."/>
            <person name="Davis S.J."/>
            <person name="Pecinka A."/>
            <person name="Quesneville H."/>
            <person name="Colot V."/>
            <person name="Lysak M.A."/>
            <person name="Weigel D."/>
            <person name="Coupland G."/>
            <person name="Schneeberger K."/>
        </authorList>
    </citation>
    <scope>NUCLEOTIDE SEQUENCE [LARGE SCALE GENOMIC DNA]</scope>
    <source>
        <strain evidence="2">cv. Pajares</strain>
    </source>
</reference>
<keyword evidence="2" id="KW-1185">Reference proteome</keyword>
<proteinExistence type="predicted"/>
<protein>
    <submittedName>
        <fullName evidence="1">Uncharacterized protein</fullName>
    </submittedName>
</protein>
<name>A0A087GAB5_ARAAL</name>
<dbReference type="EMBL" id="CM002876">
    <property type="protein sequence ID" value="KFK26817.1"/>
    <property type="molecule type" value="Genomic_DNA"/>
</dbReference>
<dbReference type="Proteomes" id="UP000029120">
    <property type="component" value="Chromosome 8"/>
</dbReference>
<evidence type="ECO:0000313" key="1">
    <source>
        <dbReference type="EMBL" id="KFK26817.1"/>
    </source>
</evidence>
<gene>
    <name evidence="1" type="ordered locus">AALP_Aa8g297400</name>
</gene>
<evidence type="ECO:0000313" key="2">
    <source>
        <dbReference type="Proteomes" id="UP000029120"/>
    </source>
</evidence>
<dbReference type="AlphaFoldDB" id="A0A087GAB5"/>
<accession>A0A087GAB5</accession>